<protein>
    <submittedName>
        <fullName evidence="2">Unnamed protein product</fullName>
    </submittedName>
</protein>
<accession>A0A9W6YG39</accession>
<name>A0A9W6YG39_9STRA</name>
<sequence length="300" mass="33543">MKRALAAGRNLGAVKTDDAGQCARAKRILALMWPEIIFLRCFAHDVKNLVRAVLKTVFKEVLKQAAAATAALNSATGKWLVRANEHVYATHGETLAFIMLYLAHDYRHDPEFPEVLTVLGLPSFWRNLVDAERVIRPLSEASFRLQKNENTMADVARCFGKSYAAFAASPYASHLVPVVEKRWANCEQPLMVLPFALHPAEQARFCQSSPLRAFAQPSRERHRQECFDGDARTHTKPVDPTERPMQQLEGVSNPATPLPAMVEGVEEDFTATAEPIDYWLGAIADLDEDGEIASEESREW</sequence>
<dbReference type="AlphaFoldDB" id="A0A9W6YG39"/>
<dbReference type="EMBL" id="BSXT01006015">
    <property type="protein sequence ID" value="GMF61713.1"/>
    <property type="molecule type" value="Genomic_DNA"/>
</dbReference>
<dbReference type="OrthoDB" id="89220at2759"/>
<proteinExistence type="predicted"/>
<feature type="compositionally biased region" description="Basic and acidic residues" evidence="1">
    <location>
        <begin position="230"/>
        <end position="242"/>
    </location>
</feature>
<dbReference type="Proteomes" id="UP001165121">
    <property type="component" value="Unassembled WGS sequence"/>
</dbReference>
<organism evidence="2 3">
    <name type="scientific">Phytophthora fragariaefolia</name>
    <dbReference type="NCBI Taxonomy" id="1490495"/>
    <lineage>
        <taxon>Eukaryota</taxon>
        <taxon>Sar</taxon>
        <taxon>Stramenopiles</taxon>
        <taxon>Oomycota</taxon>
        <taxon>Peronosporomycetes</taxon>
        <taxon>Peronosporales</taxon>
        <taxon>Peronosporaceae</taxon>
        <taxon>Phytophthora</taxon>
    </lineage>
</organism>
<gene>
    <name evidence="2" type="ORF">Pfra01_002685200</name>
</gene>
<reference evidence="2" key="1">
    <citation type="submission" date="2023-04" db="EMBL/GenBank/DDBJ databases">
        <title>Phytophthora fragariaefolia NBRC 109709.</title>
        <authorList>
            <person name="Ichikawa N."/>
            <person name="Sato H."/>
            <person name="Tonouchi N."/>
        </authorList>
    </citation>
    <scope>NUCLEOTIDE SEQUENCE</scope>
    <source>
        <strain evidence="2">NBRC 109709</strain>
    </source>
</reference>
<feature type="region of interest" description="Disordered" evidence="1">
    <location>
        <begin position="230"/>
        <end position="255"/>
    </location>
</feature>
<evidence type="ECO:0000256" key="1">
    <source>
        <dbReference type="SAM" id="MobiDB-lite"/>
    </source>
</evidence>
<keyword evidence="3" id="KW-1185">Reference proteome</keyword>
<evidence type="ECO:0000313" key="2">
    <source>
        <dbReference type="EMBL" id="GMF61713.1"/>
    </source>
</evidence>
<evidence type="ECO:0000313" key="3">
    <source>
        <dbReference type="Proteomes" id="UP001165121"/>
    </source>
</evidence>
<comment type="caution">
    <text evidence="2">The sequence shown here is derived from an EMBL/GenBank/DDBJ whole genome shotgun (WGS) entry which is preliminary data.</text>
</comment>